<dbReference type="EMBL" id="JAGTXO010000001">
    <property type="protein sequence ID" value="KAG8470670.1"/>
    <property type="molecule type" value="Genomic_DNA"/>
</dbReference>
<name>A0A8J5XZ77_DIALT</name>
<dbReference type="PANTHER" id="PTHR23153">
    <property type="entry name" value="UBX-RELATED"/>
    <property type="match status" value="1"/>
</dbReference>
<organism evidence="3 4">
    <name type="scientific">Diacronema lutheri</name>
    <name type="common">Unicellular marine alga</name>
    <name type="synonym">Monochrysis lutheri</name>
    <dbReference type="NCBI Taxonomy" id="2081491"/>
    <lineage>
        <taxon>Eukaryota</taxon>
        <taxon>Haptista</taxon>
        <taxon>Haptophyta</taxon>
        <taxon>Pavlovophyceae</taxon>
        <taxon>Pavlovales</taxon>
        <taxon>Pavlovaceae</taxon>
        <taxon>Diacronema</taxon>
    </lineage>
</organism>
<gene>
    <name evidence="3" type="ORF">KFE25_009091</name>
</gene>
<dbReference type="CDD" id="cd09212">
    <property type="entry name" value="PUB"/>
    <property type="match status" value="2"/>
</dbReference>
<dbReference type="InterPro" id="IPR018997">
    <property type="entry name" value="PUB_domain"/>
</dbReference>
<evidence type="ECO:0000313" key="3">
    <source>
        <dbReference type="EMBL" id="KAG8470670.1"/>
    </source>
</evidence>
<protein>
    <submittedName>
        <fullName evidence="3">Uncharacterized protein</fullName>
    </submittedName>
</protein>
<dbReference type="SUPFAM" id="SSF143503">
    <property type="entry name" value="PUG domain-like"/>
    <property type="match status" value="2"/>
</dbReference>
<dbReference type="InterPro" id="IPR015155">
    <property type="entry name" value="PFU"/>
</dbReference>
<sequence length="401" mass="42698">MALRWEGATTPEEAIAQLVELNSPERCASAFSTAVQLVEAAISDRARFGTIKAGAKTIRSRILDLSGGALFFESAGFRATEEAHVLDKSLDEAELRRRVGLIKRASARAEAVLSAVVGVGDRNAPAVAVGAVKLARTYAHNILTQEADESKRRISASNKSLAARLLSAAGGAELLAAVGFAARADPANAGDSFVCEAPPDELRVALATLDKAEDVWANLAARAGVKPLLPGETRTRTADGDATRVAEPVALSSIVVAELPPASSLAAGRMGVADMEPALVSDESRSAVLLFCWMGVSKQWRQFARMQTPSTTVEWVRPMVAGAHFELVIEVDLGDGKPLELGYHVQEGGPENEYVAANRFIGQHLELNANFLEEIARNVRNRVAPVLQTIKNLIAAMEAQF</sequence>
<dbReference type="Pfam" id="PF09409">
    <property type="entry name" value="PUB"/>
    <property type="match status" value="1"/>
</dbReference>
<keyword evidence="4" id="KW-1185">Reference proteome</keyword>
<dbReference type="Proteomes" id="UP000751190">
    <property type="component" value="Unassembled WGS sequence"/>
</dbReference>
<evidence type="ECO:0000259" key="2">
    <source>
        <dbReference type="Pfam" id="PF09409"/>
    </source>
</evidence>
<proteinExistence type="predicted"/>
<feature type="domain" description="PFU" evidence="1">
    <location>
        <begin position="285"/>
        <end position="382"/>
    </location>
</feature>
<evidence type="ECO:0000259" key="1">
    <source>
        <dbReference type="Pfam" id="PF09070"/>
    </source>
</evidence>
<evidence type="ECO:0000313" key="4">
    <source>
        <dbReference type="Proteomes" id="UP000751190"/>
    </source>
</evidence>
<dbReference type="Gene3D" id="3.10.20.870">
    <property type="entry name" value="PFU (PLAA family ubiquitin binding), C-terminal domain"/>
    <property type="match status" value="1"/>
</dbReference>
<dbReference type="InterPro" id="IPR038122">
    <property type="entry name" value="PFU_sf"/>
</dbReference>
<dbReference type="OrthoDB" id="10580542at2759"/>
<dbReference type="GO" id="GO:0005737">
    <property type="term" value="C:cytoplasm"/>
    <property type="evidence" value="ECO:0007669"/>
    <property type="project" value="TreeGrafter"/>
</dbReference>
<dbReference type="AlphaFoldDB" id="A0A8J5XZ77"/>
<dbReference type="InterPro" id="IPR036339">
    <property type="entry name" value="PUB-like_dom_sf"/>
</dbReference>
<comment type="caution">
    <text evidence="3">The sequence shown here is derived from an EMBL/GenBank/DDBJ whole genome shotgun (WGS) entry which is preliminary data.</text>
</comment>
<reference evidence="3" key="1">
    <citation type="submission" date="2021-05" db="EMBL/GenBank/DDBJ databases">
        <title>The genome of the haptophyte Pavlova lutheri (Diacronema luteri, Pavlovales) - a model for lipid biosynthesis in eukaryotic algae.</title>
        <authorList>
            <person name="Hulatt C.J."/>
            <person name="Posewitz M.C."/>
        </authorList>
    </citation>
    <scope>NUCLEOTIDE SEQUENCE</scope>
    <source>
        <strain evidence="3">NIVA-4/92</strain>
    </source>
</reference>
<feature type="domain" description="PUB" evidence="2">
    <location>
        <begin position="130"/>
        <end position="194"/>
    </location>
</feature>
<dbReference type="Gene3D" id="1.20.58.2190">
    <property type="match status" value="2"/>
</dbReference>
<dbReference type="PANTHER" id="PTHR23153:SF38">
    <property type="entry name" value="UBX DOMAIN-CONTAINING PROTEIN 6"/>
    <property type="match status" value="1"/>
</dbReference>
<dbReference type="OMA" id="DMEPALV"/>
<accession>A0A8J5XZ77</accession>
<dbReference type="Pfam" id="PF09070">
    <property type="entry name" value="PFU"/>
    <property type="match status" value="1"/>
</dbReference>